<evidence type="ECO:0000313" key="1">
    <source>
        <dbReference type="EMBL" id="CAK5024005.1"/>
    </source>
</evidence>
<protein>
    <submittedName>
        <fullName evidence="1">Uncharacterized protein</fullName>
    </submittedName>
</protein>
<dbReference type="EMBL" id="CAVMJV010000004">
    <property type="protein sequence ID" value="CAK5024005.1"/>
    <property type="molecule type" value="Genomic_DNA"/>
</dbReference>
<comment type="caution">
    <text evidence="1">The sequence shown here is derived from an EMBL/GenBank/DDBJ whole genome shotgun (WGS) entry which is preliminary data.</text>
</comment>
<organism evidence="1 2">
    <name type="scientific">Meloidogyne enterolobii</name>
    <name type="common">Root-knot nematode worm</name>
    <name type="synonym">Meloidogyne mayaguensis</name>
    <dbReference type="NCBI Taxonomy" id="390850"/>
    <lineage>
        <taxon>Eukaryota</taxon>
        <taxon>Metazoa</taxon>
        <taxon>Ecdysozoa</taxon>
        <taxon>Nematoda</taxon>
        <taxon>Chromadorea</taxon>
        <taxon>Rhabditida</taxon>
        <taxon>Tylenchina</taxon>
        <taxon>Tylenchomorpha</taxon>
        <taxon>Tylenchoidea</taxon>
        <taxon>Meloidogynidae</taxon>
        <taxon>Meloidogyninae</taxon>
        <taxon>Meloidogyne</taxon>
    </lineage>
</organism>
<evidence type="ECO:0000313" key="2">
    <source>
        <dbReference type="Proteomes" id="UP001497535"/>
    </source>
</evidence>
<name>A0ACB0XZ36_MELEN</name>
<sequence length="152" mass="17791">MHRRTIEPAERDMLLKEKKVQIALTAHHLTALHAVDVYELMSSEYPEIYSSYQKACNERVRQAMLEKQKEFEAIKTDAKKLAELRQKAIQSSFTFNSDLQAVRKAERTQYWELNTNVCLKKIFYMSESPISLICVRPLGLNFIYHIPIIDIV</sequence>
<proteinExistence type="predicted"/>
<dbReference type="Proteomes" id="UP001497535">
    <property type="component" value="Unassembled WGS sequence"/>
</dbReference>
<accession>A0ACB0XZ36</accession>
<gene>
    <name evidence="1" type="ORF">MENTE1834_LOCUS5363</name>
</gene>
<reference evidence="1" key="1">
    <citation type="submission" date="2023-11" db="EMBL/GenBank/DDBJ databases">
        <authorList>
            <person name="Poullet M."/>
        </authorList>
    </citation>
    <scope>NUCLEOTIDE SEQUENCE</scope>
    <source>
        <strain evidence="1">E1834</strain>
    </source>
</reference>
<keyword evidence="2" id="KW-1185">Reference proteome</keyword>